<evidence type="ECO:0000313" key="2">
    <source>
        <dbReference type="EMBL" id="KIX01043.1"/>
    </source>
</evidence>
<dbReference type="SUPFAM" id="SSF53639">
    <property type="entry name" value="AraD/HMP-PK domain-like"/>
    <property type="match status" value="1"/>
</dbReference>
<dbReference type="InterPro" id="IPR051017">
    <property type="entry name" value="Aldolase-II_Adducin_sf"/>
</dbReference>
<reference evidence="2 3" key="1">
    <citation type="submission" date="2015-01" db="EMBL/GenBank/DDBJ databases">
        <title>The Genome Sequence of Rhinocladiella mackenzie CBS 650.93.</title>
        <authorList>
            <consortium name="The Broad Institute Genomics Platform"/>
            <person name="Cuomo C."/>
            <person name="de Hoog S."/>
            <person name="Gorbushina A."/>
            <person name="Stielow B."/>
            <person name="Teixiera M."/>
            <person name="Abouelleil A."/>
            <person name="Chapman S.B."/>
            <person name="Priest M."/>
            <person name="Young S.K."/>
            <person name="Wortman J."/>
            <person name="Nusbaum C."/>
            <person name="Birren B."/>
        </authorList>
    </citation>
    <scope>NUCLEOTIDE SEQUENCE [LARGE SCALE GENOMIC DNA]</scope>
    <source>
        <strain evidence="2 3">CBS 650.93</strain>
    </source>
</reference>
<dbReference type="Proteomes" id="UP000053617">
    <property type="component" value="Unassembled WGS sequence"/>
</dbReference>
<dbReference type="STRING" id="1442369.A0A0D2GRY9"/>
<dbReference type="AlphaFoldDB" id="A0A0D2GRY9"/>
<dbReference type="HOGENOM" id="CLU_006033_1_0_1"/>
<dbReference type="EMBL" id="KN847482">
    <property type="protein sequence ID" value="KIX01043.1"/>
    <property type="molecule type" value="Genomic_DNA"/>
</dbReference>
<dbReference type="PANTHER" id="PTHR10672:SF25">
    <property type="entry name" value="MEIOTICALLY UP-REGULATED GENE 14 PROTEIN"/>
    <property type="match status" value="1"/>
</dbReference>
<accession>A0A0D2GRY9</accession>
<dbReference type="Pfam" id="PF00596">
    <property type="entry name" value="Aldolase_II"/>
    <property type="match status" value="1"/>
</dbReference>
<dbReference type="InterPro" id="IPR001303">
    <property type="entry name" value="Aldolase_II/adducin_N"/>
</dbReference>
<dbReference type="GO" id="GO:0005856">
    <property type="term" value="C:cytoskeleton"/>
    <property type="evidence" value="ECO:0007669"/>
    <property type="project" value="TreeGrafter"/>
</dbReference>
<dbReference type="RefSeq" id="XP_013268179.1">
    <property type="nucleotide sequence ID" value="XM_013412725.1"/>
</dbReference>
<dbReference type="GO" id="GO:0051015">
    <property type="term" value="F:actin filament binding"/>
    <property type="evidence" value="ECO:0007669"/>
    <property type="project" value="TreeGrafter"/>
</dbReference>
<dbReference type="GeneID" id="25298180"/>
<dbReference type="FunFam" id="3.40.225.10:FF:000009">
    <property type="entry name" value="Class II aldolase/adducin N-terminal"/>
    <property type="match status" value="1"/>
</dbReference>
<gene>
    <name evidence="2" type="ORF">Z518_10109</name>
</gene>
<dbReference type="InterPro" id="IPR036409">
    <property type="entry name" value="Aldolase_II/adducin_N_sf"/>
</dbReference>
<dbReference type="VEuPathDB" id="FungiDB:Z518_10109"/>
<proteinExistence type="predicted"/>
<dbReference type="SMART" id="SM01007">
    <property type="entry name" value="Aldolase_II"/>
    <property type="match status" value="1"/>
</dbReference>
<dbReference type="Gene3D" id="3.40.225.10">
    <property type="entry name" value="Class II aldolase/adducin N-terminal domain"/>
    <property type="match status" value="1"/>
</dbReference>
<organism evidence="2 3">
    <name type="scientific">Rhinocladiella mackenziei CBS 650.93</name>
    <dbReference type="NCBI Taxonomy" id="1442369"/>
    <lineage>
        <taxon>Eukaryota</taxon>
        <taxon>Fungi</taxon>
        <taxon>Dikarya</taxon>
        <taxon>Ascomycota</taxon>
        <taxon>Pezizomycotina</taxon>
        <taxon>Eurotiomycetes</taxon>
        <taxon>Chaetothyriomycetidae</taxon>
        <taxon>Chaetothyriales</taxon>
        <taxon>Herpotrichiellaceae</taxon>
        <taxon>Rhinocladiella</taxon>
    </lineage>
</organism>
<evidence type="ECO:0000313" key="3">
    <source>
        <dbReference type="Proteomes" id="UP000053617"/>
    </source>
</evidence>
<dbReference type="OrthoDB" id="3238794at2759"/>
<dbReference type="NCBIfam" id="NF004855">
    <property type="entry name" value="PRK06208.1"/>
    <property type="match status" value="1"/>
</dbReference>
<protein>
    <recommendedName>
        <fullName evidence="1">Class II aldolase/adducin N-terminal domain-containing protein</fullName>
    </recommendedName>
</protein>
<dbReference type="PANTHER" id="PTHR10672">
    <property type="entry name" value="ADDUCIN"/>
    <property type="match status" value="1"/>
</dbReference>
<sequence>MSTQTITKEAAISRTYSRVLTKKQEENGKALPRPTGFDNIAIGPKFKGIPDFGDDLLQKRQWQLEHMAAAFRVFARREYREGTSGHISVRDPIDRDTFWINPLGIHFAMLKASDMVQLSETGEIVGGNNAAVNAASYQIHRAIHAARPDVHAACHTHSKYGKAWSTFGIPLDIINQDTTLFHGDRQIVYDEFGGVVLESSEGERIAAALGDMAWVCVLQNHGLLTCGRTVDEAADLFNLMERACEVQLLVEATGMEKTLIRYIVCLQTPIFGAIDAE</sequence>
<name>A0A0D2GRY9_9EURO</name>
<evidence type="ECO:0000259" key="1">
    <source>
        <dbReference type="SMART" id="SM01007"/>
    </source>
</evidence>
<keyword evidence="3" id="KW-1185">Reference proteome</keyword>
<feature type="domain" description="Class II aldolase/adducin N-terminal" evidence="1">
    <location>
        <begin position="65"/>
        <end position="248"/>
    </location>
</feature>